<dbReference type="SUPFAM" id="SSF109854">
    <property type="entry name" value="DinB/YfiT-like putative metalloenzymes"/>
    <property type="match status" value="1"/>
</dbReference>
<dbReference type="RefSeq" id="WP_283343621.1">
    <property type="nucleotide sequence ID" value="NZ_JASHIF010000002.1"/>
</dbReference>
<keyword evidence="3" id="KW-1185">Reference proteome</keyword>
<sequence length="188" mass="21701">MALTYFDTKEDLLHFLTELAEKQLNKVIKWRQSIDAKTLLQPSETGGWSVAQCLSHLNAYSDYYLPNFRERILSQGQFSQNHPIKSTWLGKLAIKSMHPDTGKSKFKAMKGYIPSSKLPAFEVLDTFISHQKNLLEILKVARNYQLNQITIPISIAKFLTLRLADALYFLIIHQERHILQAERNIKGK</sequence>
<protein>
    <submittedName>
        <fullName evidence="2">DinB family protein</fullName>
    </submittedName>
</protein>
<reference evidence="2 3" key="1">
    <citation type="submission" date="2023-05" db="EMBL/GenBank/DDBJ databases">
        <title>Novel species of genus Flectobacillus isolated from stream in China.</title>
        <authorList>
            <person name="Lu H."/>
        </authorList>
    </citation>
    <scope>NUCLEOTIDE SEQUENCE [LARGE SCALE GENOMIC DNA]</scope>
    <source>
        <strain evidence="2 3">KCTC 42575</strain>
    </source>
</reference>
<name>A0ABT6Y4C3_9BACT</name>
<evidence type="ECO:0000313" key="2">
    <source>
        <dbReference type="EMBL" id="MDI9858400.1"/>
    </source>
</evidence>
<dbReference type="Gene3D" id="1.20.120.450">
    <property type="entry name" value="dinb family like domain"/>
    <property type="match status" value="1"/>
</dbReference>
<feature type="domain" description="DinB-like" evidence="1">
    <location>
        <begin position="19"/>
        <end position="181"/>
    </location>
</feature>
<evidence type="ECO:0000313" key="3">
    <source>
        <dbReference type="Proteomes" id="UP001236507"/>
    </source>
</evidence>
<dbReference type="InterPro" id="IPR024775">
    <property type="entry name" value="DinB-like"/>
</dbReference>
<evidence type="ECO:0000259" key="1">
    <source>
        <dbReference type="Pfam" id="PF12867"/>
    </source>
</evidence>
<organism evidence="2 3">
    <name type="scientific">Flectobacillus roseus</name>
    <dbReference type="NCBI Taxonomy" id="502259"/>
    <lineage>
        <taxon>Bacteria</taxon>
        <taxon>Pseudomonadati</taxon>
        <taxon>Bacteroidota</taxon>
        <taxon>Cytophagia</taxon>
        <taxon>Cytophagales</taxon>
        <taxon>Flectobacillaceae</taxon>
        <taxon>Flectobacillus</taxon>
    </lineage>
</organism>
<dbReference type="Pfam" id="PF12867">
    <property type="entry name" value="DinB_2"/>
    <property type="match status" value="1"/>
</dbReference>
<dbReference type="InterPro" id="IPR034660">
    <property type="entry name" value="DinB/YfiT-like"/>
</dbReference>
<gene>
    <name evidence="2" type="ORF">QM524_04155</name>
</gene>
<dbReference type="Proteomes" id="UP001236507">
    <property type="component" value="Unassembled WGS sequence"/>
</dbReference>
<comment type="caution">
    <text evidence="2">The sequence shown here is derived from an EMBL/GenBank/DDBJ whole genome shotgun (WGS) entry which is preliminary data.</text>
</comment>
<dbReference type="EMBL" id="JASHIF010000002">
    <property type="protein sequence ID" value="MDI9858400.1"/>
    <property type="molecule type" value="Genomic_DNA"/>
</dbReference>
<accession>A0ABT6Y4C3</accession>
<proteinExistence type="predicted"/>